<sequence>MAISEFEIRRIEKLIGGLVEKRRPAPHIRSKLDIGFRVTGQSFEIFTVRPRWDKPEKTMEELVAKATYVKSRKTWKLFWMRADLKWHSYPPLAETKHLEDVLREIDDDPNGCFWG</sequence>
<name>A0A1H0PQS5_9BACT</name>
<dbReference type="InterPro" id="IPR021388">
    <property type="entry name" value="DUF3024"/>
</dbReference>
<dbReference type="Proteomes" id="UP000199073">
    <property type="component" value="Unassembled WGS sequence"/>
</dbReference>
<reference evidence="1 2" key="1">
    <citation type="submission" date="2016-10" db="EMBL/GenBank/DDBJ databases">
        <authorList>
            <person name="de Groot N.N."/>
        </authorList>
    </citation>
    <scope>NUCLEOTIDE SEQUENCE [LARGE SCALE GENOMIC DNA]</scope>
    <source>
        <strain evidence="1 2">DSM 12130</strain>
    </source>
</reference>
<evidence type="ECO:0000313" key="1">
    <source>
        <dbReference type="EMBL" id="SDP07433.1"/>
    </source>
</evidence>
<dbReference type="AlphaFoldDB" id="A0A1H0PQS5"/>
<organism evidence="1 2">
    <name type="scientific">Desulforhopalus singaporensis</name>
    <dbReference type="NCBI Taxonomy" id="91360"/>
    <lineage>
        <taxon>Bacteria</taxon>
        <taxon>Pseudomonadati</taxon>
        <taxon>Thermodesulfobacteriota</taxon>
        <taxon>Desulfobulbia</taxon>
        <taxon>Desulfobulbales</taxon>
        <taxon>Desulfocapsaceae</taxon>
        <taxon>Desulforhopalus</taxon>
    </lineage>
</organism>
<dbReference type="Pfam" id="PF11225">
    <property type="entry name" value="DUF3024"/>
    <property type="match status" value="1"/>
</dbReference>
<dbReference type="RefSeq" id="WP_092221839.1">
    <property type="nucleotide sequence ID" value="NZ_FNJI01000010.1"/>
</dbReference>
<evidence type="ECO:0008006" key="3">
    <source>
        <dbReference type="Google" id="ProtNLM"/>
    </source>
</evidence>
<keyword evidence="2" id="KW-1185">Reference proteome</keyword>
<protein>
    <recommendedName>
        <fullName evidence="3">DUF3024 domain-containing protein</fullName>
    </recommendedName>
</protein>
<proteinExistence type="predicted"/>
<accession>A0A1H0PQS5</accession>
<dbReference type="EMBL" id="FNJI01000010">
    <property type="protein sequence ID" value="SDP07433.1"/>
    <property type="molecule type" value="Genomic_DNA"/>
</dbReference>
<dbReference type="OrthoDB" id="1362002at2"/>
<evidence type="ECO:0000313" key="2">
    <source>
        <dbReference type="Proteomes" id="UP000199073"/>
    </source>
</evidence>
<gene>
    <name evidence="1" type="ORF">SAMN05660330_01726</name>
</gene>